<evidence type="ECO:0000313" key="6">
    <source>
        <dbReference type="Proteomes" id="UP000285883"/>
    </source>
</evidence>
<dbReference type="PANTHER" id="PTHR43150">
    <property type="entry name" value="HYPERKINETIC, ISOFORM M"/>
    <property type="match status" value="1"/>
</dbReference>
<dbReference type="AlphaFoldDB" id="A0A421EZ31"/>
<dbReference type="Proteomes" id="UP000285883">
    <property type="component" value="Unassembled WGS sequence"/>
</dbReference>
<dbReference type="Pfam" id="PF00248">
    <property type="entry name" value="Aldo_ket_red"/>
    <property type="match status" value="1"/>
</dbReference>
<feature type="domain" description="NADP-dependent oxidoreductase" evidence="4">
    <location>
        <begin position="10"/>
        <end position="158"/>
    </location>
</feature>
<keyword evidence="3" id="KW-0560">Oxidoreductase</keyword>
<dbReference type="GO" id="GO:0016491">
    <property type="term" value="F:oxidoreductase activity"/>
    <property type="evidence" value="ECO:0007669"/>
    <property type="project" value="UniProtKB-KW"/>
</dbReference>
<evidence type="ECO:0000313" key="5">
    <source>
        <dbReference type="EMBL" id="RLN10837.1"/>
    </source>
</evidence>
<dbReference type="SUPFAM" id="SSF51430">
    <property type="entry name" value="NAD(P)-linked oxidoreductase"/>
    <property type="match status" value="1"/>
</dbReference>
<keyword evidence="2" id="KW-0521">NADP</keyword>
<name>A0A421EZ31_9STRA</name>
<dbReference type="InterPro" id="IPR005399">
    <property type="entry name" value="K_chnl_volt-dep_bsu_KCNAB-rel"/>
</dbReference>
<dbReference type="PRINTS" id="PR01577">
    <property type="entry name" value="KCNABCHANNEL"/>
</dbReference>
<organism evidence="5 6">
    <name type="scientific">Phytophthora kernoviae</name>
    <dbReference type="NCBI Taxonomy" id="325452"/>
    <lineage>
        <taxon>Eukaryota</taxon>
        <taxon>Sar</taxon>
        <taxon>Stramenopiles</taxon>
        <taxon>Oomycota</taxon>
        <taxon>Peronosporomycetes</taxon>
        <taxon>Peronosporales</taxon>
        <taxon>Peronosporaceae</taxon>
        <taxon>Phytophthora</taxon>
    </lineage>
</organism>
<dbReference type="EMBL" id="MAYM02001779">
    <property type="protein sequence ID" value="RLN10837.1"/>
    <property type="molecule type" value="Genomic_DNA"/>
</dbReference>
<gene>
    <name evidence="5" type="ORF">BBI17_009319</name>
</gene>
<feature type="non-terminal residue" evidence="5">
    <location>
        <position position="1"/>
    </location>
</feature>
<comment type="caution">
    <text evidence="5">The sequence shown here is derived from an EMBL/GenBank/DDBJ whole genome shotgun (WGS) entry which is preliminary data.</text>
</comment>
<reference evidence="5 6" key="1">
    <citation type="submission" date="2018-07" db="EMBL/GenBank/DDBJ databases">
        <title>Genome sequencing of oomycete isolates from Chile give support for New Zealand origin for Phytophthora kernoviae and make available the first Nothophytophthora sp. genome.</title>
        <authorList>
            <person name="Studholme D.J."/>
            <person name="Sanfuentes E."/>
            <person name="Panda P."/>
            <person name="Hill R."/>
            <person name="Sambles C."/>
            <person name="Grant M."/>
            <person name="Williams N.M."/>
            <person name="Mcdougal R.L."/>
        </authorList>
    </citation>
    <scope>NUCLEOTIDE SEQUENCE [LARGE SCALE GENOMIC DNA]</scope>
    <source>
        <strain evidence="5">Chile2</strain>
    </source>
</reference>
<dbReference type="Gene3D" id="3.20.20.100">
    <property type="entry name" value="NADP-dependent oxidoreductase domain"/>
    <property type="match status" value="1"/>
</dbReference>
<dbReference type="PANTHER" id="PTHR43150:SF2">
    <property type="entry name" value="HYPERKINETIC, ISOFORM M"/>
    <property type="match status" value="1"/>
</dbReference>
<dbReference type="InterPro" id="IPR036812">
    <property type="entry name" value="NAD(P)_OxRdtase_dom_sf"/>
</dbReference>
<evidence type="ECO:0000259" key="4">
    <source>
        <dbReference type="Pfam" id="PF00248"/>
    </source>
</evidence>
<evidence type="ECO:0000256" key="3">
    <source>
        <dbReference type="ARBA" id="ARBA00023002"/>
    </source>
</evidence>
<proteinExistence type="inferred from homology"/>
<sequence>SADIMEACEIADHLGLICPVVEQPVYNLLDRSKVEFEFADLYKKYKLGLTTWSPLAYGALTGKYSTGTPEGSRMENPLFKAISPDFADRVLKADKLKPIADELGVSMAELAIAWCVSNENVSTVLVGAKTLMQLEQNLKALEVVGKITPEVKSKIDALMPFVPQLDCTDQTVIMRSRYLWPKGLALVVTTPLF</sequence>
<evidence type="ECO:0000256" key="2">
    <source>
        <dbReference type="ARBA" id="ARBA00022857"/>
    </source>
</evidence>
<protein>
    <recommendedName>
        <fullName evidence="4">NADP-dependent oxidoreductase domain-containing protein</fullName>
    </recommendedName>
</protein>
<evidence type="ECO:0000256" key="1">
    <source>
        <dbReference type="ARBA" id="ARBA00006515"/>
    </source>
</evidence>
<dbReference type="InterPro" id="IPR023210">
    <property type="entry name" value="NADP_OxRdtase_dom"/>
</dbReference>
<accession>A0A421EZ31</accession>
<comment type="similarity">
    <text evidence="1">Belongs to the shaker potassium channel beta subunit family.</text>
</comment>